<comment type="pathway">
    <text evidence="1 7">Amino-acid biosynthesis; L-arginine biosynthesis; N(2)-acetyl-L-ornithine from L-glutamate: step 3/4.</text>
</comment>
<dbReference type="SMART" id="SM00859">
    <property type="entry name" value="Semialdhyde_dh"/>
    <property type="match status" value="1"/>
</dbReference>
<dbReference type="FunFam" id="3.30.360.10:FF:000014">
    <property type="entry name" value="N-acetyl-gamma-glutamyl-phosphate reductase"/>
    <property type="match status" value="1"/>
</dbReference>
<dbReference type="InterPro" id="IPR023013">
    <property type="entry name" value="AGPR_AS"/>
</dbReference>
<evidence type="ECO:0000313" key="10">
    <source>
        <dbReference type="EMBL" id="OAR05106.1"/>
    </source>
</evidence>
<dbReference type="InterPro" id="IPR050085">
    <property type="entry name" value="AGPR"/>
</dbReference>
<comment type="function">
    <text evidence="7">Catalyzes the NADPH-dependent reduction of N-acetyl-5-glutamyl phosphate to yield N-acetyl-L-glutamate 5-semialdehyde.</text>
</comment>
<evidence type="ECO:0000313" key="11">
    <source>
        <dbReference type="Proteomes" id="UP000243024"/>
    </source>
</evidence>
<dbReference type="UniPathway" id="UPA00068">
    <property type="reaction ID" value="UER00108"/>
</dbReference>
<feature type="active site" evidence="7 8">
    <location>
        <position position="158"/>
    </location>
</feature>
<dbReference type="GO" id="GO:0006526">
    <property type="term" value="P:L-arginine biosynthetic process"/>
    <property type="evidence" value="ECO:0007669"/>
    <property type="project" value="UniProtKB-UniRule"/>
</dbReference>
<dbReference type="Gene3D" id="3.40.50.720">
    <property type="entry name" value="NAD(P)-binding Rossmann-like Domain"/>
    <property type="match status" value="1"/>
</dbReference>
<dbReference type="CDD" id="cd17895">
    <property type="entry name" value="AGPR_1_N"/>
    <property type="match status" value="1"/>
</dbReference>
<dbReference type="Pfam" id="PF01118">
    <property type="entry name" value="Semialdhyde_dh"/>
    <property type="match status" value="1"/>
</dbReference>
<evidence type="ECO:0000259" key="9">
    <source>
        <dbReference type="SMART" id="SM00859"/>
    </source>
</evidence>
<sequence length="355" mass="37684">MATAPSASNGGLRVAVVGTGYGSAELVRLLLDHPDVGEIRLYTHSRDGEAIDALYPHLAGFLDVSLRAYDPGEVASVDVSFFATPHGASAELIPPVLELGGRVIDLSGDFRLKDGSAYEAWYGRPAAPATWRENAVYGLADVYGDAVRGARLVANPGCYPTAALLALIPLLRAEAIEPEGIVLDGKSGVSGAGRGVSLGVHFSEVNENLRAYKVGRHQHVPEIEAEAARWAGGPVRVTFVPHLVPMTRGILMTVYARWRGAPTDTEGLVDLYRKAYGGKPFVRVLPPGRQPETKHVAGTNLADIGAVFDGRTNTAIVTVAIDNLVKGAAGQAVQNMNLLFGRPETLGLRRVPLFP</sequence>
<dbReference type="SUPFAM" id="SSF55347">
    <property type="entry name" value="Glyceraldehyde-3-phosphate dehydrogenase-like, C-terminal domain"/>
    <property type="match status" value="1"/>
</dbReference>
<protein>
    <recommendedName>
        <fullName evidence="7">N-acetyl-gamma-glutamyl-phosphate reductase</fullName>
        <shortName evidence="7">AGPR</shortName>
        <ecNumber evidence="7">1.2.1.38</ecNumber>
    </recommendedName>
    <alternativeName>
        <fullName evidence="7">N-acetyl-glutamate semialdehyde dehydrogenase</fullName>
        <shortName evidence="7">NAGSA dehydrogenase</shortName>
    </alternativeName>
</protein>
<comment type="catalytic activity">
    <reaction evidence="6 7">
        <text>N-acetyl-L-glutamate 5-semialdehyde + phosphate + NADP(+) = N-acetyl-L-glutamyl 5-phosphate + NADPH + H(+)</text>
        <dbReference type="Rhea" id="RHEA:21588"/>
        <dbReference type="ChEBI" id="CHEBI:15378"/>
        <dbReference type="ChEBI" id="CHEBI:29123"/>
        <dbReference type="ChEBI" id="CHEBI:43474"/>
        <dbReference type="ChEBI" id="CHEBI:57783"/>
        <dbReference type="ChEBI" id="CHEBI:57936"/>
        <dbReference type="ChEBI" id="CHEBI:58349"/>
        <dbReference type="EC" id="1.2.1.38"/>
    </reaction>
</comment>
<dbReference type="Proteomes" id="UP000243024">
    <property type="component" value="Unassembled WGS sequence"/>
</dbReference>
<dbReference type="HAMAP" id="MF_00150">
    <property type="entry name" value="ArgC_type1"/>
    <property type="match status" value="1"/>
</dbReference>
<dbReference type="CDD" id="cd23934">
    <property type="entry name" value="AGPR_1_C"/>
    <property type="match status" value="1"/>
</dbReference>
<dbReference type="Gene3D" id="3.30.360.10">
    <property type="entry name" value="Dihydrodipicolinate Reductase, domain 2"/>
    <property type="match status" value="1"/>
</dbReference>
<keyword evidence="4 7" id="KW-0521">NADP</keyword>
<keyword evidence="5 7" id="KW-0560">Oxidoreductase</keyword>
<dbReference type="InterPro" id="IPR000534">
    <property type="entry name" value="Semialdehyde_DH_NAD-bd"/>
</dbReference>
<comment type="similarity">
    <text evidence="7">Belongs to the NAGSA dehydrogenase family. Type 1 subfamily.</text>
</comment>
<comment type="caution">
    <text evidence="10">The sequence shown here is derived from an EMBL/GenBank/DDBJ whole genome shotgun (WGS) entry which is preliminary data.</text>
</comment>
<evidence type="ECO:0000256" key="4">
    <source>
        <dbReference type="ARBA" id="ARBA00022857"/>
    </source>
</evidence>
<dbReference type="OrthoDB" id="9801289at2"/>
<keyword evidence="11" id="KW-1185">Reference proteome</keyword>
<dbReference type="InterPro" id="IPR058924">
    <property type="entry name" value="AGPR_dimerisation_dom"/>
</dbReference>
<dbReference type="Pfam" id="PF22698">
    <property type="entry name" value="Semialdhyde_dhC_1"/>
    <property type="match status" value="1"/>
</dbReference>
<dbReference type="NCBIfam" id="TIGR01850">
    <property type="entry name" value="argC"/>
    <property type="match status" value="1"/>
</dbReference>
<dbReference type="GO" id="GO:0005737">
    <property type="term" value="C:cytoplasm"/>
    <property type="evidence" value="ECO:0007669"/>
    <property type="project" value="UniProtKB-SubCell"/>
</dbReference>
<gene>
    <name evidence="7 10" type="primary">argC</name>
    <name evidence="10" type="ORF">SA87_06300</name>
</gene>
<name>A0A132NA09_HYDSH</name>
<comment type="subcellular location">
    <subcellularLocation>
        <location evidence="7">Cytoplasm</location>
    </subcellularLocation>
</comment>
<reference evidence="10 11" key="1">
    <citation type="submission" date="2015-09" db="EMBL/GenBank/DDBJ databases">
        <title>Draft genome sequence of Hydrogenibacillus schlegelii DSM 2000.</title>
        <authorList>
            <person name="Hemp J."/>
        </authorList>
    </citation>
    <scope>NUCLEOTIDE SEQUENCE [LARGE SCALE GENOMIC DNA]</scope>
    <source>
        <strain evidence="10 11">MA 48</strain>
    </source>
</reference>
<dbReference type="SUPFAM" id="SSF51735">
    <property type="entry name" value="NAD(P)-binding Rossmann-fold domains"/>
    <property type="match status" value="1"/>
</dbReference>
<dbReference type="EC" id="1.2.1.38" evidence="7"/>
<dbReference type="PANTHER" id="PTHR32338">
    <property type="entry name" value="N-ACETYL-GAMMA-GLUTAMYL-PHOSPHATE REDUCTASE, CHLOROPLASTIC-RELATED-RELATED"/>
    <property type="match status" value="1"/>
</dbReference>
<dbReference type="InterPro" id="IPR000706">
    <property type="entry name" value="AGPR_type-1"/>
</dbReference>
<dbReference type="PROSITE" id="PS01224">
    <property type="entry name" value="ARGC"/>
    <property type="match status" value="1"/>
</dbReference>
<dbReference type="PANTHER" id="PTHR32338:SF10">
    <property type="entry name" value="N-ACETYL-GAMMA-GLUTAMYL-PHOSPHATE REDUCTASE, CHLOROPLASTIC-RELATED"/>
    <property type="match status" value="1"/>
</dbReference>
<dbReference type="GO" id="GO:0051287">
    <property type="term" value="F:NAD binding"/>
    <property type="evidence" value="ECO:0007669"/>
    <property type="project" value="InterPro"/>
</dbReference>
<evidence type="ECO:0000256" key="3">
    <source>
        <dbReference type="ARBA" id="ARBA00022605"/>
    </source>
</evidence>
<dbReference type="InterPro" id="IPR036291">
    <property type="entry name" value="NAD(P)-bd_dom_sf"/>
</dbReference>
<keyword evidence="3 7" id="KW-0028">Amino-acid biosynthesis</keyword>
<keyword evidence="7" id="KW-0963">Cytoplasm</keyword>
<feature type="domain" description="Semialdehyde dehydrogenase NAD-binding" evidence="9">
    <location>
        <begin position="13"/>
        <end position="150"/>
    </location>
</feature>
<dbReference type="RefSeq" id="WP_066198923.1">
    <property type="nucleotide sequence ID" value="NZ_CBCSAS010000019.1"/>
</dbReference>
<evidence type="ECO:0000256" key="6">
    <source>
        <dbReference type="ARBA" id="ARBA00050557"/>
    </source>
</evidence>
<proteinExistence type="inferred from homology"/>
<dbReference type="GO" id="GO:0003942">
    <property type="term" value="F:N-acetyl-gamma-glutamyl-phosphate reductase activity"/>
    <property type="evidence" value="ECO:0007669"/>
    <property type="project" value="UniProtKB-UniRule"/>
</dbReference>
<dbReference type="GO" id="GO:0070401">
    <property type="term" value="F:NADP+ binding"/>
    <property type="evidence" value="ECO:0007669"/>
    <property type="project" value="InterPro"/>
</dbReference>
<evidence type="ECO:0000256" key="1">
    <source>
        <dbReference type="ARBA" id="ARBA00004862"/>
    </source>
</evidence>
<dbReference type="EMBL" id="JXBB01000005">
    <property type="protein sequence ID" value="OAR05106.1"/>
    <property type="molecule type" value="Genomic_DNA"/>
</dbReference>
<evidence type="ECO:0000256" key="2">
    <source>
        <dbReference type="ARBA" id="ARBA00022571"/>
    </source>
</evidence>
<organism evidence="10 11">
    <name type="scientific">Hydrogenibacillus schlegelii</name>
    <name type="common">Bacillus schlegelii</name>
    <dbReference type="NCBI Taxonomy" id="1484"/>
    <lineage>
        <taxon>Bacteria</taxon>
        <taxon>Bacillati</taxon>
        <taxon>Bacillota</taxon>
        <taxon>Bacilli</taxon>
        <taxon>Bacillales</taxon>
        <taxon>Bacillales Family X. Incertae Sedis</taxon>
        <taxon>Hydrogenibacillus</taxon>
    </lineage>
</organism>
<accession>A0A132NA09</accession>
<evidence type="ECO:0000256" key="8">
    <source>
        <dbReference type="PROSITE-ProRule" id="PRU10010"/>
    </source>
</evidence>
<evidence type="ECO:0000256" key="5">
    <source>
        <dbReference type="ARBA" id="ARBA00023002"/>
    </source>
</evidence>
<dbReference type="AlphaFoldDB" id="A0A132NA09"/>
<evidence type="ECO:0000256" key="7">
    <source>
        <dbReference type="HAMAP-Rule" id="MF_00150"/>
    </source>
</evidence>
<dbReference type="STRING" id="1484.SA87_06300"/>
<keyword evidence="2 7" id="KW-0055">Arginine biosynthesis</keyword>